<evidence type="ECO:0000313" key="4">
    <source>
        <dbReference type="Proteomes" id="UP000247591"/>
    </source>
</evidence>
<keyword evidence="4" id="KW-1185">Reference proteome</keyword>
<keyword evidence="2 3" id="KW-0808">Transferase</keyword>
<dbReference type="InterPro" id="IPR002201">
    <property type="entry name" value="Glyco_trans_9"/>
</dbReference>
<dbReference type="SUPFAM" id="SSF53756">
    <property type="entry name" value="UDP-Glycosyltransferase/glycogen phosphorylase"/>
    <property type="match status" value="1"/>
</dbReference>
<evidence type="ECO:0000313" key="3">
    <source>
        <dbReference type="EMBL" id="PYE17449.1"/>
    </source>
</evidence>
<protein>
    <submittedName>
        <fullName evidence="3">ADP-heptose:LPS heptosyltransferase</fullName>
    </submittedName>
</protein>
<dbReference type="OrthoDB" id="9783989at2"/>
<dbReference type="Pfam" id="PF01075">
    <property type="entry name" value="Glyco_transf_9"/>
    <property type="match status" value="1"/>
</dbReference>
<comment type="caution">
    <text evidence="3">The sequence shown here is derived from an EMBL/GenBank/DDBJ whole genome shotgun (WGS) entry which is preliminary data.</text>
</comment>
<dbReference type="Proteomes" id="UP000247591">
    <property type="component" value="Unassembled WGS sequence"/>
</dbReference>
<dbReference type="PANTHER" id="PTHR30160">
    <property type="entry name" value="TETRAACYLDISACCHARIDE 4'-KINASE-RELATED"/>
    <property type="match status" value="1"/>
</dbReference>
<evidence type="ECO:0000256" key="2">
    <source>
        <dbReference type="ARBA" id="ARBA00022679"/>
    </source>
</evidence>
<reference evidence="3 4" key="1">
    <citation type="submission" date="2018-06" db="EMBL/GenBank/DDBJ databases">
        <title>Genomic Encyclopedia of Type Strains, Phase IV (KMG-IV): sequencing the most valuable type-strain genomes for metagenomic binning, comparative biology and taxonomic classification.</title>
        <authorList>
            <person name="Goeker M."/>
        </authorList>
    </citation>
    <scope>NUCLEOTIDE SEQUENCE [LARGE SCALE GENOMIC DNA]</scope>
    <source>
        <strain evidence="3 4">DSM 45521</strain>
    </source>
</reference>
<dbReference type="GO" id="GO:0005829">
    <property type="term" value="C:cytosol"/>
    <property type="evidence" value="ECO:0007669"/>
    <property type="project" value="TreeGrafter"/>
</dbReference>
<accession>A0A318RNE4</accession>
<dbReference type="GO" id="GO:0008713">
    <property type="term" value="F:ADP-heptose-lipopolysaccharide heptosyltransferase activity"/>
    <property type="evidence" value="ECO:0007669"/>
    <property type="project" value="TreeGrafter"/>
</dbReference>
<dbReference type="Gene3D" id="3.40.50.2000">
    <property type="entry name" value="Glycogen Phosphorylase B"/>
    <property type="match status" value="2"/>
</dbReference>
<evidence type="ECO:0000256" key="1">
    <source>
        <dbReference type="ARBA" id="ARBA00022676"/>
    </source>
</evidence>
<organism evidence="3 4">
    <name type="scientific">Williamsia limnetica</name>
    <dbReference type="NCBI Taxonomy" id="882452"/>
    <lineage>
        <taxon>Bacteria</taxon>
        <taxon>Bacillati</taxon>
        <taxon>Actinomycetota</taxon>
        <taxon>Actinomycetes</taxon>
        <taxon>Mycobacteriales</taxon>
        <taxon>Nocardiaceae</taxon>
        <taxon>Williamsia</taxon>
    </lineage>
</organism>
<proteinExistence type="predicted"/>
<dbReference type="AlphaFoldDB" id="A0A318RNE4"/>
<dbReference type="EMBL" id="QJSP01000006">
    <property type="protein sequence ID" value="PYE17449.1"/>
    <property type="molecule type" value="Genomic_DNA"/>
</dbReference>
<name>A0A318RNE4_WILLI</name>
<dbReference type="InterPro" id="IPR051199">
    <property type="entry name" value="LPS_LOS_Heptosyltrfase"/>
</dbReference>
<dbReference type="RefSeq" id="WP_110469697.1">
    <property type="nucleotide sequence ID" value="NZ_QJSP01000006.1"/>
</dbReference>
<dbReference type="CDD" id="cd03789">
    <property type="entry name" value="GT9_LPS_heptosyltransferase"/>
    <property type="match status" value="1"/>
</dbReference>
<gene>
    <name evidence="3" type="ORF">DFR67_106152</name>
</gene>
<dbReference type="GO" id="GO:0009244">
    <property type="term" value="P:lipopolysaccharide core region biosynthetic process"/>
    <property type="evidence" value="ECO:0007669"/>
    <property type="project" value="TreeGrafter"/>
</dbReference>
<keyword evidence="1" id="KW-0328">Glycosyltransferase</keyword>
<sequence length="348" mass="36459">MSRRVLAARLDSAGDVLLMGPAIRSLAAAAESVTVLAGPRGRAAAELLPGVDEVIEYNAPWVDLEPPELTAGGIDNLIKQIQDLRLTHAVIFTSFHQSPLPLALVLRMAGVGHIGAISVDYPGSLLDVRHQVPDDFPEAERALSLTAACDFPAPAGDDGELAVRRPLPDVTELVGNGDYIVFHPGAAVPARRMTAERSRRAVRALADAGHRVLVTAGESERELGRFVADDCAQPLSAALDFATLAAVLDRARVVVVPNTGPAHLAAAVGTPVVSLFAPVVPAVRWAPHRVPKVVLGDQQAGCANTRARECPIPGHPCLENISDTDIVSAVADLSHSAAHGPTQRGGRP</sequence>
<dbReference type="PANTHER" id="PTHR30160:SF1">
    <property type="entry name" value="LIPOPOLYSACCHARIDE 1,2-N-ACETYLGLUCOSAMINETRANSFERASE-RELATED"/>
    <property type="match status" value="1"/>
</dbReference>